<keyword evidence="9" id="KW-1185">Reference proteome</keyword>
<dbReference type="PROSITE" id="PS50110">
    <property type="entry name" value="RESPONSE_REGULATORY"/>
    <property type="match status" value="1"/>
</dbReference>
<dbReference type="PANTHER" id="PTHR43214:SF41">
    <property type="entry name" value="NITRATE_NITRITE RESPONSE REGULATOR PROTEIN NARP"/>
    <property type="match status" value="1"/>
</dbReference>
<dbReference type="InterPro" id="IPR039420">
    <property type="entry name" value="WalR-like"/>
</dbReference>
<dbReference type="SMART" id="SM00421">
    <property type="entry name" value="HTH_LUXR"/>
    <property type="match status" value="1"/>
</dbReference>
<dbReference type="EMBL" id="WTVN01000011">
    <property type="protein sequence ID" value="NMG43876.1"/>
    <property type="molecule type" value="Genomic_DNA"/>
</dbReference>
<keyword evidence="4" id="KW-0804">Transcription</keyword>
<dbReference type="InterPro" id="IPR058245">
    <property type="entry name" value="NreC/VraR/RcsB-like_REC"/>
</dbReference>
<dbReference type="CDD" id="cd17535">
    <property type="entry name" value="REC_NarL-like"/>
    <property type="match status" value="1"/>
</dbReference>
<feature type="domain" description="Response regulatory" evidence="7">
    <location>
        <begin position="4"/>
        <end position="120"/>
    </location>
</feature>
<dbReference type="SUPFAM" id="SSF46894">
    <property type="entry name" value="C-terminal effector domain of the bipartite response regulators"/>
    <property type="match status" value="1"/>
</dbReference>
<sequence length="217" mass="23659">MAIQVLLTDDHPAVREGLALLLQSHPDIRVVGMAADGGEAVERTLQHEPDVVVMDITMAVLNGIEATEQIRDRCPGTRVVILSVHADAEHVFRALRAGALGYVRKETAGREIIDAVRAVYTGQRYLGATIADTVVEDYVRQRHAANPLESLSAAERQVLRLLLEGHTSAEVAEILALPPDSVAACRSRMMQKLGLWDPAVPARLALDGEPRSRDRLL</sequence>
<dbReference type="PANTHER" id="PTHR43214">
    <property type="entry name" value="TWO-COMPONENT RESPONSE REGULATOR"/>
    <property type="match status" value="1"/>
</dbReference>
<keyword evidence="3" id="KW-0238">DNA-binding</keyword>
<feature type="modified residue" description="4-aspartylphosphate" evidence="5">
    <location>
        <position position="55"/>
    </location>
</feature>
<evidence type="ECO:0000256" key="5">
    <source>
        <dbReference type="PROSITE-ProRule" id="PRU00169"/>
    </source>
</evidence>
<protein>
    <submittedName>
        <fullName evidence="8">Response regulator</fullName>
    </submittedName>
</protein>
<evidence type="ECO:0000259" key="6">
    <source>
        <dbReference type="PROSITE" id="PS50043"/>
    </source>
</evidence>
<dbReference type="RefSeq" id="WP_169255771.1">
    <property type="nucleotide sequence ID" value="NZ_WTVN01000011.1"/>
</dbReference>
<evidence type="ECO:0000259" key="7">
    <source>
        <dbReference type="PROSITE" id="PS50110"/>
    </source>
</evidence>
<dbReference type="Pfam" id="PF00196">
    <property type="entry name" value="GerE"/>
    <property type="match status" value="1"/>
</dbReference>
<dbReference type="Pfam" id="PF00072">
    <property type="entry name" value="Response_reg"/>
    <property type="match status" value="1"/>
</dbReference>
<evidence type="ECO:0000313" key="8">
    <source>
        <dbReference type="EMBL" id="NMG43876.1"/>
    </source>
</evidence>
<evidence type="ECO:0000256" key="2">
    <source>
        <dbReference type="ARBA" id="ARBA00023015"/>
    </source>
</evidence>
<reference evidence="8 9" key="1">
    <citation type="submission" date="2019-12" db="EMBL/GenBank/DDBJ databases">
        <title>Comparative genomics gives insights into the taxonomy of the Azoarcus-Aromatoleum group and reveals separate origins of nif in the plant-associated Azoarcus and non-plant-associated Aromatoleum sub-groups.</title>
        <authorList>
            <person name="Lafos M."/>
            <person name="Maluk M."/>
            <person name="Batista M."/>
            <person name="Junghare M."/>
            <person name="Carmona M."/>
            <person name="Faoro H."/>
            <person name="Cruz L.M."/>
            <person name="Battistoni F."/>
            <person name="De Souza E."/>
            <person name="Pedrosa F."/>
            <person name="Chen W.-M."/>
            <person name="Poole P.S."/>
            <person name="Dixon R.A."/>
            <person name="James E.K."/>
        </authorList>
    </citation>
    <scope>NUCLEOTIDE SEQUENCE [LARGE SCALE GENOMIC DNA]</scope>
    <source>
        <strain evidence="8 9">Td21</strain>
    </source>
</reference>
<accession>A0ABX1PWQ9</accession>
<dbReference type="Proteomes" id="UP000623795">
    <property type="component" value="Unassembled WGS sequence"/>
</dbReference>
<dbReference type="PRINTS" id="PR00038">
    <property type="entry name" value="HTHLUXR"/>
</dbReference>
<keyword evidence="2" id="KW-0805">Transcription regulation</keyword>
<evidence type="ECO:0000256" key="1">
    <source>
        <dbReference type="ARBA" id="ARBA00022553"/>
    </source>
</evidence>
<proteinExistence type="predicted"/>
<dbReference type="PROSITE" id="PS50043">
    <property type="entry name" value="HTH_LUXR_2"/>
    <property type="match status" value="1"/>
</dbReference>
<feature type="domain" description="HTH luxR-type" evidence="6">
    <location>
        <begin position="144"/>
        <end position="209"/>
    </location>
</feature>
<organism evidence="8 9">
    <name type="scientific">Aromatoleum toluvorans</name>
    <dbReference type="NCBI Taxonomy" id="92002"/>
    <lineage>
        <taxon>Bacteria</taxon>
        <taxon>Pseudomonadati</taxon>
        <taxon>Pseudomonadota</taxon>
        <taxon>Betaproteobacteria</taxon>
        <taxon>Rhodocyclales</taxon>
        <taxon>Rhodocyclaceae</taxon>
        <taxon>Aromatoleum</taxon>
    </lineage>
</organism>
<evidence type="ECO:0000313" key="9">
    <source>
        <dbReference type="Proteomes" id="UP000623795"/>
    </source>
</evidence>
<dbReference type="InterPro" id="IPR011006">
    <property type="entry name" value="CheY-like_superfamily"/>
</dbReference>
<comment type="caution">
    <text evidence="8">The sequence shown here is derived from an EMBL/GenBank/DDBJ whole genome shotgun (WGS) entry which is preliminary data.</text>
</comment>
<name>A0ABX1PWQ9_9RHOO</name>
<dbReference type="PROSITE" id="PS00622">
    <property type="entry name" value="HTH_LUXR_1"/>
    <property type="match status" value="1"/>
</dbReference>
<dbReference type="Gene3D" id="3.40.50.2300">
    <property type="match status" value="1"/>
</dbReference>
<dbReference type="InterPro" id="IPR000792">
    <property type="entry name" value="Tscrpt_reg_LuxR_C"/>
</dbReference>
<gene>
    <name evidence="8" type="ORF">GPA22_09040</name>
</gene>
<evidence type="ECO:0000256" key="4">
    <source>
        <dbReference type="ARBA" id="ARBA00023163"/>
    </source>
</evidence>
<evidence type="ECO:0000256" key="3">
    <source>
        <dbReference type="ARBA" id="ARBA00023125"/>
    </source>
</evidence>
<keyword evidence="1 5" id="KW-0597">Phosphoprotein</keyword>
<dbReference type="SMART" id="SM00448">
    <property type="entry name" value="REC"/>
    <property type="match status" value="1"/>
</dbReference>
<dbReference type="SUPFAM" id="SSF52172">
    <property type="entry name" value="CheY-like"/>
    <property type="match status" value="1"/>
</dbReference>
<dbReference type="InterPro" id="IPR001789">
    <property type="entry name" value="Sig_transdc_resp-reg_receiver"/>
</dbReference>
<dbReference type="InterPro" id="IPR016032">
    <property type="entry name" value="Sig_transdc_resp-reg_C-effctor"/>
</dbReference>